<dbReference type="Gene3D" id="3.40.50.1000">
    <property type="entry name" value="HAD superfamily/HAD-like"/>
    <property type="match status" value="1"/>
</dbReference>
<dbReference type="PANTHER" id="PTHR43481">
    <property type="entry name" value="FRUCTOSE-1-PHOSPHATE PHOSPHATASE"/>
    <property type="match status" value="1"/>
</dbReference>
<name>A0A1C7P1J5_9HYPH</name>
<dbReference type="PANTHER" id="PTHR43481:SF4">
    <property type="entry name" value="GLYCEROL-1-PHOSPHATE PHOSPHOHYDROLASE 1-RELATED"/>
    <property type="match status" value="1"/>
</dbReference>
<dbReference type="Proteomes" id="UP000093111">
    <property type="component" value="Unassembled WGS sequence"/>
</dbReference>
<evidence type="ECO:0000313" key="2">
    <source>
        <dbReference type="Proteomes" id="UP000093111"/>
    </source>
</evidence>
<comment type="caution">
    <text evidence="1">The sequence shown here is derived from an EMBL/GenBank/DDBJ whole genome shotgun (WGS) entry which is preliminary data.</text>
</comment>
<keyword evidence="2" id="KW-1185">Reference proteome</keyword>
<dbReference type="InterPro" id="IPR006439">
    <property type="entry name" value="HAD-SF_hydro_IA"/>
</dbReference>
<dbReference type="InterPro" id="IPR036412">
    <property type="entry name" value="HAD-like_sf"/>
</dbReference>
<dbReference type="Gene3D" id="1.10.150.240">
    <property type="entry name" value="Putative phosphatase, domain 2"/>
    <property type="match status" value="1"/>
</dbReference>
<accession>A0A1C7P1J5</accession>
<dbReference type="NCBIfam" id="TIGR01509">
    <property type="entry name" value="HAD-SF-IA-v3"/>
    <property type="match status" value="1"/>
</dbReference>
<dbReference type="EMBL" id="LGLV01000008">
    <property type="protein sequence ID" value="OBZ95090.1"/>
    <property type="molecule type" value="Genomic_DNA"/>
</dbReference>
<protein>
    <submittedName>
        <fullName evidence="1">Glycerol-3-phosphatase</fullName>
    </submittedName>
</protein>
<gene>
    <name evidence="1" type="ORF">ADU59_13990</name>
</gene>
<proteinExistence type="predicted"/>
<sequence>MDGTLLDSTAVVERIWGDWATRHGFDPATFIRTIHGVRAIDVITPLGLDNVDPQLEALQLQALEMEDIDGIVPIAGVVDFLNGLPREKWAIVTSAPLELAKRRMAAAGIPMPGIIVSGEDVTYGKPDPACYRLGAERLGVDPADCLVFEDAPAGIRSGETAGAEIVVISATHRHPMKTMHLTLENYRQAGFHSDADGSLRLTIPVR</sequence>
<dbReference type="SUPFAM" id="SSF56784">
    <property type="entry name" value="HAD-like"/>
    <property type="match status" value="1"/>
</dbReference>
<dbReference type="GO" id="GO:0050308">
    <property type="term" value="F:sugar-phosphatase activity"/>
    <property type="evidence" value="ECO:0007669"/>
    <property type="project" value="TreeGrafter"/>
</dbReference>
<dbReference type="InterPro" id="IPR051806">
    <property type="entry name" value="HAD-like_SPP"/>
</dbReference>
<dbReference type="InterPro" id="IPR023198">
    <property type="entry name" value="PGP-like_dom2"/>
</dbReference>
<dbReference type="AlphaFoldDB" id="A0A1C7P1J5"/>
<dbReference type="InterPro" id="IPR023214">
    <property type="entry name" value="HAD_sf"/>
</dbReference>
<evidence type="ECO:0000313" key="1">
    <source>
        <dbReference type="EMBL" id="OBZ95090.1"/>
    </source>
</evidence>
<dbReference type="STRING" id="1612624.ADU59_13990"/>
<reference evidence="1 2" key="1">
    <citation type="journal article" date="2016" name="Syst. Appl. Microbiol.">
        <title>Pararhizobium polonicum sp. nov. isolated from tumors on stone fruit rootstocks.</title>
        <authorList>
            <person name="Pulawska J."/>
            <person name="Kuzmanovic N."/>
            <person name="Willems A."/>
            <person name="Pothier J.F."/>
        </authorList>
    </citation>
    <scope>NUCLEOTIDE SEQUENCE [LARGE SCALE GENOMIC DNA]</scope>
    <source>
        <strain evidence="1 2">F5.1</strain>
    </source>
</reference>
<dbReference type="Pfam" id="PF00702">
    <property type="entry name" value="Hydrolase"/>
    <property type="match status" value="1"/>
</dbReference>
<dbReference type="CDD" id="cd07527">
    <property type="entry name" value="HAD_ScGPP-like"/>
    <property type="match status" value="1"/>
</dbReference>
<dbReference type="OrthoDB" id="9800058at2"/>
<organism evidence="1 2">
    <name type="scientific">Pararhizobium polonicum</name>
    <dbReference type="NCBI Taxonomy" id="1612624"/>
    <lineage>
        <taxon>Bacteria</taxon>
        <taxon>Pseudomonadati</taxon>
        <taxon>Pseudomonadota</taxon>
        <taxon>Alphaproteobacteria</taxon>
        <taxon>Hyphomicrobiales</taxon>
        <taxon>Rhizobiaceae</taxon>
        <taxon>Rhizobium/Agrobacterium group</taxon>
        <taxon>Pararhizobium</taxon>
    </lineage>
</organism>